<dbReference type="CDD" id="cd11541">
    <property type="entry name" value="NTP-PPase_u4"/>
    <property type="match status" value="1"/>
</dbReference>
<evidence type="ECO:0000313" key="3">
    <source>
        <dbReference type="Proteomes" id="UP000195440"/>
    </source>
</evidence>
<protein>
    <recommendedName>
        <fullName evidence="1">MazG C-terminal domain-containing protein</fullName>
    </recommendedName>
</protein>
<dbReference type="RefSeq" id="WP_017127010.1">
    <property type="nucleotide sequence ID" value="NZ_JBJGBV010000044.1"/>
</dbReference>
<dbReference type="SUPFAM" id="SSF101386">
    <property type="entry name" value="all-alpha NTP pyrophosphatases"/>
    <property type="match status" value="1"/>
</dbReference>
<dbReference type="InterPro" id="IPR041407">
    <property type="entry name" value="MazG_C"/>
</dbReference>
<keyword evidence="3" id="KW-1185">Reference proteome</keyword>
<accession>A0A1Y3NT22</accession>
<name>A0A1Y3NT22_9PSED</name>
<feature type="domain" description="MazG C-terminal" evidence="1">
    <location>
        <begin position="210"/>
        <end position="398"/>
    </location>
</feature>
<evidence type="ECO:0000259" key="1">
    <source>
        <dbReference type="Pfam" id="PF18722"/>
    </source>
</evidence>
<dbReference type="Gene3D" id="1.10.287.1080">
    <property type="entry name" value="MazG-like"/>
    <property type="match status" value="1"/>
</dbReference>
<dbReference type="AlphaFoldDB" id="A0A1Y3NT22"/>
<gene>
    <name evidence="2" type="ORF">AUC60_26825</name>
</gene>
<dbReference type="InterPro" id="IPR011379">
    <property type="entry name" value="MazG-related_GP37"/>
</dbReference>
<dbReference type="EMBL" id="LOHF01000045">
    <property type="protein sequence ID" value="OUM70766.1"/>
    <property type="molecule type" value="Genomic_DNA"/>
</dbReference>
<dbReference type="Pfam" id="PF18722">
    <property type="entry name" value="MazG_C"/>
    <property type="match status" value="1"/>
</dbReference>
<dbReference type="OrthoDB" id="5953925at2"/>
<organism evidence="2 3">
    <name type="scientific">Pseudomonas caspiana</name>
    <dbReference type="NCBI Taxonomy" id="1451454"/>
    <lineage>
        <taxon>Bacteria</taxon>
        <taxon>Pseudomonadati</taxon>
        <taxon>Pseudomonadota</taxon>
        <taxon>Gammaproteobacteria</taxon>
        <taxon>Pseudomonadales</taxon>
        <taxon>Pseudomonadaceae</taxon>
        <taxon>Pseudomonas</taxon>
    </lineage>
</organism>
<comment type="caution">
    <text evidence="2">The sequence shown here is derived from an EMBL/GenBank/DDBJ whole genome shotgun (WGS) entry which is preliminary data.</text>
</comment>
<sequence>MLVPTPQLPSLSIPQYRLKAGGTNRFQTDEGGYQKLKFGYFGEVGGLLSAVKKVGRDRLAASVSELAAEELGDALWYLINIAAAVDVGPDEIGASCIAYLRSQYGESELDPVLPVTFRHIDSLMEMRRSPENVDRSSQLSRLANRAGVLVEVSFASLRAMSPPSRSQNLGVHLAELAIACASFDLRFEDVARSNIDKILSRWPDNETVYPPPFDLKCPDHEQFPAELAMEFNERGSPENGYVVQSLRGVFIGDRLTDNSNEPDDYRFHDVFHLAYVAFLGWSPVLRALLKRKRKSDPKKDENEDGARAMIIEEGIATWIFNHAKSRKFSIDPEPGALDYSVLKQIKSMVEGYEVEECKLWQWEKAILTGFQVFRQLQKHRCGTVHVNVHEHTMHFEPLEKKEQP</sequence>
<proteinExistence type="predicted"/>
<dbReference type="Proteomes" id="UP000195440">
    <property type="component" value="Unassembled WGS sequence"/>
</dbReference>
<reference evidence="2 3" key="1">
    <citation type="journal article" date="2017" name="Syst. Appl. Microbiol.">
        <title>Pseudomonas caspiana sp. nov., a citrus pathogen in the Pseudomonas syringae phylogenetic group.</title>
        <authorList>
            <person name="Busquets A."/>
            <person name="Gomila M."/>
            <person name="Beiki F."/>
            <person name="Mulet M."/>
            <person name="Rahimian H."/>
            <person name="Garcia-Valdes E."/>
            <person name="Lalucat J."/>
        </authorList>
    </citation>
    <scope>NUCLEOTIDE SEQUENCE [LARGE SCALE GENOMIC DNA]</scope>
    <source>
        <strain evidence="2 3">FBF102</strain>
    </source>
</reference>
<evidence type="ECO:0000313" key="2">
    <source>
        <dbReference type="EMBL" id="OUM70766.1"/>
    </source>
</evidence>